<gene>
    <name evidence="1" type="ORF">DUNSADRAFT_8397</name>
</gene>
<dbReference type="Proteomes" id="UP000815325">
    <property type="component" value="Unassembled WGS sequence"/>
</dbReference>
<name>A0ABQ7GJM6_DUNSA</name>
<protein>
    <submittedName>
        <fullName evidence="1">Uncharacterized protein</fullName>
    </submittedName>
</protein>
<comment type="caution">
    <text evidence="1">The sequence shown here is derived from an EMBL/GenBank/DDBJ whole genome shotgun (WGS) entry which is preliminary data.</text>
</comment>
<evidence type="ECO:0000313" key="1">
    <source>
        <dbReference type="EMBL" id="KAF5834813.1"/>
    </source>
</evidence>
<keyword evidence="2" id="KW-1185">Reference proteome</keyword>
<reference evidence="1" key="1">
    <citation type="submission" date="2017-08" db="EMBL/GenBank/DDBJ databases">
        <authorList>
            <person name="Polle J.E."/>
            <person name="Barry K."/>
            <person name="Cushman J."/>
            <person name="Schmutz J."/>
            <person name="Tran D."/>
            <person name="Hathwaick L.T."/>
            <person name="Yim W.C."/>
            <person name="Jenkins J."/>
            <person name="Mckie-Krisberg Z.M."/>
            <person name="Prochnik S."/>
            <person name="Lindquist E."/>
            <person name="Dockter R.B."/>
            <person name="Adam C."/>
            <person name="Molina H."/>
            <person name="Bunkerborg J."/>
            <person name="Jin E."/>
            <person name="Buchheim M."/>
            <person name="Magnuson J."/>
        </authorList>
    </citation>
    <scope>NUCLEOTIDE SEQUENCE</scope>
    <source>
        <strain evidence="1">CCAP 19/18</strain>
    </source>
</reference>
<evidence type="ECO:0000313" key="2">
    <source>
        <dbReference type="Proteomes" id="UP000815325"/>
    </source>
</evidence>
<dbReference type="EMBL" id="MU069737">
    <property type="protein sequence ID" value="KAF5834813.1"/>
    <property type="molecule type" value="Genomic_DNA"/>
</dbReference>
<proteinExistence type="predicted"/>
<accession>A0ABQ7GJM6</accession>
<organism evidence="1 2">
    <name type="scientific">Dunaliella salina</name>
    <name type="common">Green alga</name>
    <name type="synonym">Protococcus salinus</name>
    <dbReference type="NCBI Taxonomy" id="3046"/>
    <lineage>
        <taxon>Eukaryota</taxon>
        <taxon>Viridiplantae</taxon>
        <taxon>Chlorophyta</taxon>
        <taxon>core chlorophytes</taxon>
        <taxon>Chlorophyceae</taxon>
        <taxon>CS clade</taxon>
        <taxon>Chlamydomonadales</taxon>
        <taxon>Dunaliellaceae</taxon>
        <taxon>Dunaliella</taxon>
    </lineage>
</organism>
<sequence>MQSYYPTHLAEQLWDALVLQPAHLTDVRQGLNFMQQGVAWDGFFDVDTTRALLVDRITGLPANSLGPEAWDVYQRYFISVNAKANHLMDQDSDENGIQNIAVNRWEQLEGVPFMWDVAMDNSNPDVVQQAMQLLLRVYITGSVRLDDTGGPSATQTFIRECSQHLMQSAAVLAGKHGLSPSSTAAAPTAAGGVEGQDLGWLHQAAEEASRAALAAGSAHRWALSTVCRTSAGLCTAAPVAL</sequence>